<dbReference type="FunFam" id="3.40.640.10:FF:000031">
    <property type="entry name" value="Kynureninase"/>
    <property type="match status" value="1"/>
</dbReference>
<dbReference type="InterPro" id="IPR015422">
    <property type="entry name" value="PyrdxlP-dep_Trfase_small"/>
</dbReference>
<keyword evidence="8" id="KW-1185">Reference proteome</keyword>
<dbReference type="GO" id="GO:0043420">
    <property type="term" value="P:anthranilate metabolic process"/>
    <property type="evidence" value="ECO:0007669"/>
    <property type="project" value="TreeGrafter"/>
</dbReference>
<dbReference type="GO" id="GO:0030170">
    <property type="term" value="F:pyridoxal phosphate binding"/>
    <property type="evidence" value="ECO:0007669"/>
    <property type="project" value="UniProtKB-UniRule"/>
</dbReference>
<comment type="catalytic activity">
    <reaction evidence="4 6">
        <text>L-kynurenine + H2O = anthranilate + L-alanine + H(+)</text>
        <dbReference type="Rhea" id="RHEA:16813"/>
        <dbReference type="ChEBI" id="CHEBI:15377"/>
        <dbReference type="ChEBI" id="CHEBI:15378"/>
        <dbReference type="ChEBI" id="CHEBI:16567"/>
        <dbReference type="ChEBI" id="CHEBI:57959"/>
        <dbReference type="ChEBI" id="CHEBI:57972"/>
        <dbReference type="EC" id="3.7.1.3"/>
    </reaction>
</comment>
<evidence type="ECO:0000313" key="7">
    <source>
        <dbReference type="EMBL" id="NIK74637.1"/>
    </source>
</evidence>
<dbReference type="UniPathway" id="UPA00253">
    <property type="reaction ID" value="UER00329"/>
</dbReference>
<comment type="catalytic activity">
    <reaction evidence="6">
        <text>3-hydroxy-L-kynurenine + H2O = 3-hydroxyanthranilate + L-alanine + H(+)</text>
        <dbReference type="Rhea" id="RHEA:25143"/>
        <dbReference type="ChEBI" id="CHEBI:15377"/>
        <dbReference type="ChEBI" id="CHEBI:15378"/>
        <dbReference type="ChEBI" id="CHEBI:36559"/>
        <dbReference type="ChEBI" id="CHEBI:57972"/>
        <dbReference type="ChEBI" id="CHEBI:58125"/>
        <dbReference type="EC" id="3.7.1.3"/>
    </reaction>
</comment>
<dbReference type="Gene3D" id="3.90.1150.10">
    <property type="entry name" value="Aspartate Aminotransferase, domain 1"/>
    <property type="match status" value="1"/>
</dbReference>
<feature type="binding site" evidence="4">
    <location>
        <begin position="140"/>
        <end position="143"/>
    </location>
    <ligand>
        <name>pyridoxal 5'-phosphate</name>
        <dbReference type="ChEBI" id="CHEBI:597326"/>
    </ligand>
</feature>
<dbReference type="Gene3D" id="3.40.640.10">
    <property type="entry name" value="Type I PLP-dependent aspartate aminotransferase-like (Major domain)"/>
    <property type="match status" value="1"/>
</dbReference>
<evidence type="ECO:0000256" key="3">
    <source>
        <dbReference type="ARBA" id="ARBA00022898"/>
    </source>
</evidence>
<dbReference type="SUPFAM" id="SSF53383">
    <property type="entry name" value="PLP-dependent transferases"/>
    <property type="match status" value="1"/>
</dbReference>
<dbReference type="NCBIfam" id="TIGR01814">
    <property type="entry name" value="kynureninase"/>
    <property type="match status" value="1"/>
</dbReference>
<dbReference type="UniPathway" id="UPA00334">
    <property type="reaction ID" value="UER00455"/>
</dbReference>
<comment type="pathway">
    <text evidence="4 6">Amino-acid degradation; L-kynurenine degradation; L-alanine and anthranilate from L-kynurenine: step 1/1.</text>
</comment>
<dbReference type="InterPro" id="IPR015424">
    <property type="entry name" value="PyrdxlP-dep_Trfase"/>
</dbReference>
<feature type="binding site" evidence="4">
    <location>
        <position position="228"/>
    </location>
    <ligand>
        <name>pyridoxal 5'-phosphate</name>
        <dbReference type="ChEBI" id="CHEBI:597326"/>
    </ligand>
</feature>
<keyword evidence="2 4" id="KW-0378">Hydrolase</keyword>
<dbReference type="InterPro" id="IPR010111">
    <property type="entry name" value="Kynureninase"/>
</dbReference>
<feature type="binding site" evidence="4">
    <location>
        <position position="250"/>
    </location>
    <ligand>
        <name>pyridoxal 5'-phosphate</name>
        <dbReference type="ChEBI" id="CHEBI:597326"/>
    </ligand>
</feature>
<dbReference type="GO" id="GO:0009435">
    <property type="term" value="P:NAD+ biosynthetic process"/>
    <property type="evidence" value="ECO:0007669"/>
    <property type="project" value="UniProtKB-UniRule"/>
</dbReference>
<evidence type="ECO:0000313" key="8">
    <source>
        <dbReference type="Proteomes" id="UP000537126"/>
    </source>
</evidence>
<comment type="caution">
    <text evidence="7">The sequence shown here is derived from an EMBL/GenBank/DDBJ whole genome shotgun (WGS) entry which is preliminary data.</text>
</comment>
<dbReference type="HAMAP" id="MF_01970">
    <property type="entry name" value="Kynureninase"/>
    <property type="match status" value="1"/>
</dbReference>
<feature type="binding site" evidence="4">
    <location>
        <position position="280"/>
    </location>
    <ligand>
        <name>pyridoxal 5'-phosphate</name>
        <dbReference type="ChEBI" id="CHEBI:597326"/>
    </ligand>
</feature>
<evidence type="ECO:0000256" key="4">
    <source>
        <dbReference type="HAMAP-Rule" id="MF_01970"/>
    </source>
</evidence>
<dbReference type="PANTHER" id="PTHR14084">
    <property type="entry name" value="KYNURENINASE"/>
    <property type="match status" value="1"/>
</dbReference>
<comment type="function">
    <text evidence="4 6">Catalyzes the cleavage of L-kynurenine (L-Kyn) and L-3-hydroxykynurenine (L-3OHKyn) into anthranilic acid (AA) and 3-hydroxyanthranilic acid (3-OHAA), respectively.</text>
</comment>
<comment type="caution">
    <text evidence="4">Lacks conserved residue(s) required for the propagation of feature annotation.</text>
</comment>
<evidence type="ECO:0000256" key="1">
    <source>
        <dbReference type="ARBA" id="ARBA00022642"/>
    </source>
</evidence>
<feature type="binding site" evidence="4">
    <location>
        <position position="225"/>
    </location>
    <ligand>
        <name>pyridoxal 5'-phosphate</name>
        <dbReference type="ChEBI" id="CHEBI:597326"/>
    </ligand>
</feature>
<dbReference type="RefSeq" id="WP_166920598.1">
    <property type="nucleotide sequence ID" value="NZ_JAASRN010000004.1"/>
</dbReference>
<keyword evidence="3 4" id="KW-0663">Pyridoxal phosphate</keyword>
<dbReference type="EC" id="3.7.1.3" evidence="4 5"/>
<protein>
    <recommendedName>
        <fullName evidence="4 5">Kynureninase</fullName>
        <ecNumber evidence="4 5">3.7.1.3</ecNumber>
    </recommendedName>
    <alternativeName>
        <fullName evidence="4">L-kynurenine hydrolase</fullName>
    </alternativeName>
</protein>
<name>A0A846MTT1_9BACT</name>
<feature type="binding site" evidence="4">
    <location>
        <position position="308"/>
    </location>
    <ligand>
        <name>pyridoxal 5'-phosphate</name>
        <dbReference type="ChEBI" id="CHEBI:597326"/>
    </ligand>
</feature>
<gene>
    <name evidence="4" type="primary">kynU</name>
    <name evidence="7" type="ORF">FHS56_002166</name>
</gene>
<dbReference type="InterPro" id="IPR015421">
    <property type="entry name" value="PyrdxlP-dep_Trfase_major"/>
</dbReference>
<dbReference type="GO" id="GO:0097053">
    <property type="term" value="P:L-kynurenine catabolic process"/>
    <property type="evidence" value="ECO:0007669"/>
    <property type="project" value="UniProtKB-UniRule"/>
</dbReference>
<evidence type="ECO:0000256" key="5">
    <source>
        <dbReference type="NCBIfam" id="TIGR01814"/>
    </source>
</evidence>
<dbReference type="EMBL" id="JAASRN010000004">
    <property type="protein sequence ID" value="NIK74637.1"/>
    <property type="molecule type" value="Genomic_DNA"/>
</dbReference>
<dbReference type="GO" id="GO:0019805">
    <property type="term" value="P:quinolinate biosynthetic process"/>
    <property type="evidence" value="ECO:0007669"/>
    <property type="project" value="UniProtKB-UniRule"/>
</dbReference>
<organism evidence="7 8">
    <name type="scientific">Thermonema lapsum</name>
    <dbReference type="NCBI Taxonomy" id="28195"/>
    <lineage>
        <taxon>Bacteria</taxon>
        <taxon>Pseudomonadati</taxon>
        <taxon>Bacteroidota</taxon>
        <taxon>Cytophagia</taxon>
        <taxon>Cytophagales</taxon>
        <taxon>Thermonemataceae</taxon>
        <taxon>Thermonema</taxon>
    </lineage>
</organism>
<comment type="pathway">
    <text evidence="4 6">Cofactor biosynthesis; NAD(+) biosynthesis; quinolinate from L-kynurenine: step 2/3.</text>
</comment>
<dbReference type="Pfam" id="PF22580">
    <property type="entry name" value="KYNU_C"/>
    <property type="match status" value="1"/>
</dbReference>
<dbReference type="GO" id="GO:0005737">
    <property type="term" value="C:cytoplasm"/>
    <property type="evidence" value="ECO:0007669"/>
    <property type="project" value="UniProtKB-UniRule"/>
</dbReference>
<dbReference type="Proteomes" id="UP000537126">
    <property type="component" value="Unassembled WGS sequence"/>
</dbReference>
<dbReference type="GO" id="GO:0019441">
    <property type="term" value="P:L-tryptophan catabolic process to kynurenine"/>
    <property type="evidence" value="ECO:0007669"/>
    <property type="project" value="TreeGrafter"/>
</dbReference>
<evidence type="ECO:0000256" key="2">
    <source>
        <dbReference type="ARBA" id="ARBA00022801"/>
    </source>
</evidence>
<feature type="binding site" evidence="4">
    <location>
        <position position="112"/>
    </location>
    <ligand>
        <name>pyridoxal 5'-phosphate</name>
        <dbReference type="ChEBI" id="CHEBI:597326"/>
    </ligand>
</feature>
<evidence type="ECO:0000256" key="6">
    <source>
        <dbReference type="PIRNR" id="PIRNR038800"/>
    </source>
</evidence>
<dbReference type="AlphaFoldDB" id="A0A846MTT1"/>
<comment type="subunit">
    <text evidence="4 6">Homodimer.</text>
</comment>
<comment type="similarity">
    <text evidence="4 6">Belongs to the kynureninase family.</text>
</comment>
<feature type="modified residue" description="N6-(pyridoxal phosphate)lysine" evidence="4">
    <location>
        <position position="251"/>
    </location>
</feature>
<proteinExistence type="inferred from homology"/>
<sequence length="424" mass="48510">MVHTISSITMEDSLDFARQMDKQDPLYQFRNEFHIPRRNGQEVIYLCGNSLGLQPKRTAQTIDQEMERWRTLAVDGHFEGATRWFDYHKALQPMLAPIVGAHPDEITVMNNLTSNLHFMMVSFYRPQGKRFKVLMEAGAFPSDQYAVETQVRFHGYHPEEAIVEVAPREGETSLRTEDIEAAIYREGDQLALVLFGGINYYTGQVFDMARIAAAARQVGANVGFDLAHAVGNVPLRLHDWEVDFAVWCSYKYLNSGPGGVGGAFVHRKHHHAHLPRFGGWWGHNEEERFLMKKGFKPITTAEGWQVANEPILLMAAHKAALEVFQEAGFERLREKSKLLTDYLLFFIDNYCSDNIQVLTPRNYEARGCQVSIYVQRNGKEVFDALQAAHIVGDWREPNVIRLAPVPLYNTFEEVYRVGQVLKQF</sequence>
<dbReference type="PIRSF" id="PIRSF038800">
    <property type="entry name" value="KYNU"/>
    <property type="match status" value="1"/>
</dbReference>
<dbReference type="PANTHER" id="PTHR14084:SF0">
    <property type="entry name" value="KYNURENINASE"/>
    <property type="match status" value="1"/>
</dbReference>
<accession>A0A846MTT1</accession>
<dbReference type="GO" id="GO:0030429">
    <property type="term" value="F:kynureninase activity"/>
    <property type="evidence" value="ECO:0007669"/>
    <property type="project" value="UniProtKB-UniRule"/>
</dbReference>
<feature type="binding site" evidence="4">
    <location>
        <position position="113"/>
    </location>
    <ligand>
        <name>pyridoxal 5'-phosphate</name>
        <dbReference type="ChEBI" id="CHEBI:597326"/>
    </ligand>
</feature>
<keyword evidence="1 4" id="KW-0662">Pyridine nucleotide biosynthesis</keyword>
<reference evidence="7 8" key="1">
    <citation type="submission" date="2020-03" db="EMBL/GenBank/DDBJ databases">
        <title>Genomic Encyclopedia of Type Strains, Phase IV (KMG-IV): sequencing the most valuable type-strain genomes for metagenomic binning, comparative biology and taxonomic classification.</title>
        <authorList>
            <person name="Goeker M."/>
        </authorList>
    </citation>
    <scope>NUCLEOTIDE SEQUENCE [LARGE SCALE GENOMIC DNA]</scope>
    <source>
        <strain evidence="7 8">DSM 5718</strain>
    </source>
</reference>
<comment type="cofactor">
    <cofactor evidence="4 6">
        <name>pyridoxal 5'-phosphate</name>
        <dbReference type="ChEBI" id="CHEBI:597326"/>
    </cofactor>
</comment>